<accession>A0A917FXG0</accession>
<dbReference type="AlphaFoldDB" id="A0A917FXG0"/>
<organism evidence="2 3">
    <name type="scientific">Paenibacillus albidus</name>
    <dbReference type="NCBI Taxonomy" id="2041023"/>
    <lineage>
        <taxon>Bacteria</taxon>
        <taxon>Bacillati</taxon>
        <taxon>Bacillota</taxon>
        <taxon>Bacilli</taxon>
        <taxon>Bacillales</taxon>
        <taxon>Paenibacillaceae</taxon>
        <taxon>Paenibacillus</taxon>
    </lineage>
</organism>
<protein>
    <submittedName>
        <fullName evidence="2">Uncharacterized protein</fullName>
    </submittedName>
</protein>
<feature type="transmembrane region" description="Helical" evidence="1">
    <location>
        <begin position="6"/>
        <end position="21"/>
    </location>
</feature>
<reference evidence="2" key="2">
    <citation type="submission" date="2020-09" db="EMBL/GenBank/DDBJ databases">
        <authorList>
            <person name="Sun Q."/>
            <person name="Zhou Y."/>
        </authorList>
    </citation>
    <scope>NUCLEOTIDE SEQUENCE</scope>
    <source>
        <strain evidence="2">CGMCC 1.16134</strain>
    </source>
</reference>
<gene>
    <name evidence="2" type="ORF">GCM10010912_65850</name>
</gene>
<feature type="transmembrane region" description="Helical" evidence="1">
    <location>
        <begin position="30"/>
        <end position="54"/>
    </location>
</feature>
<evidence type="ECO:0000313" key="3">
    <source>
        <dbReference type="Proteomes" id="UP000637643"/>
    </source>
</evidence>
<reference evidence="2" key="1">
    <citation type="journal article" date="2014" name="Int. J. Syst. Evol. Microbiol.">
        <title>Complete genome sequence of Corynebacterium casei LMG S-19264T (=DSM 44701T), isolated from a smear-ripened cheese.</title>
        <authorList>
            <consortium name="US DOE Joint Genome Institute (JGI-PGF)"/>
            <person name="Walter F."/>
            <person name="Albersmeier A."/>
            <person name="Kalinowski J."/>
            <person name="Ruckert C."/>
        </authorList>
    </citation>
    <scope>NUCLEOTIDE SEQUENCE</scope>
    <source>
        <strain evidence="2">CGMCC 1.16134</strain>
    </source>
</reference>
<name>A0A917FXG0_9BACL</name>
<sequence>MAWLIVFMIIGCAFIAAYILSKDKSPKRKYIVWGSFTMLPISPLISWIVSMLYADYVHDGFAGIGLLMILTPLLFIVGLVLLLIGLFRKDKIGSD</sequence>
<keyword evidence="1" id="KW-0812">Transmembrane</keyword>
<feature type="transmembrane region" description="Helical" evidence="1">
    <location>
        <begin position="60"/>
        <end position="87"/>
    </location>
</feature>
<keyword evidence="3" id="KW-1185">Reference proteome</keyword>
<keyword evidence="1" id="KW-0472">Membrane</keyword>
<keyword evidence="1" id="KW-1133">Transmembrane helix</keyword>
<evidence type="ECO:0000256" key="1">
    <source>
        <dbReference type="SAM" id="Phobius"/>
    </source>
</evidence>
<dbReference type="EMBL" id="BMKR01000056">
    <property type="protein sequence ID" value="GGG12253.1"/>
    <property type="molecule type" value="Genomic_DNA"/>
</dbReference>
<dbReference type="Proteomes" id="UP000637643">
    <property type="component" value="Unassembled WGS sequence"/>
</dbReference>
<comment type="caution">
    <text evidence="2">The sequence shown here is derived from an EMBL/GenBank/DDBJ whole genome shotgun (WGS) entry which is preliminary data.</text>
</comment>
<evidence type="ECO:0000313" key="2">
    <source>
        <dbReference type="EMBL" id="GGG12253.1"/>
    </source>
</evidence>
<dbReference type="RefSeq" id="WP_189032259.1">
    <property type="nucleotide sequence ID" value="NZ_BMKR01000056.1"/>
</dbReference>
<proteinExistence type="predicted"/>